<keyword evidence="9" id="KW-1185">Reference proteome</keyword>
<organism evidence="8 9">
    <name type="scientific">Cyanidiococcus yangmingshanensis</name>
    <dbReference type="NCBI Taxonomy" id="2690220"/>
    <lineage>
        <taxon>Eukaryota</taxon>
        <taxon>Rhodophyta</taxon>
        <taxon>Bangiophyceae</taxon>
        <taxon>Cyanidiales</taxon>
        <taxon>Cyanidiaceae</taxon>
        <taxon>Cyanidiococcus</taxon>
    </lineage>
</organism>
<dbReference type="SUPFAM" id="SSF103481">
    <property type="entry name" value="Multidrug resistance efflux transporter EmrE"/>
    <property type="match status" value="1"/>
</dbReference>
<evidence type="ECO:0000313" key="8">
    <source>
        <dbReference type="EMBL" id="KAF6001790.1"/>
    </source>
</evidence>
<comment type="subcellular location">
    <subcellularLocation>
        <location evidence="1">Cell membrane</location>
        <topology evidence="1">Multi-pass membrane protein</topology>
    </subcellularLocation>
</comment>
<evidence type="ECO:0000313" key="9">
    <source>
        <dbReference type="Proteomes" id="UP000530660"/>
    </source>
</evidence>
<feature type="transmembrane region" description="Helical" evidence="6">
    <location>
        <begin position="78"/>
        <end position="102"/>
    </location>
</feature>
<feature type="transmembrane region" description="Helical" evidence="6">
    <location>
        <begin position="54"/>
        <end position="72"/>
    </location>
</feature>
<dbReference type="InterPro" id="IPR051258">
    <property type="entry name" value="Diverse_Substrate_Transporter"/>
</dbReference>
<dbReference type="GO" id="GO:0005886">
    <property type="term" value="C:plasma membrane"/>
    <property type="evidence" value="ECO:0007669"/>
    <property type="project" value="UniProtKB-SubCell"/>
</dbReference>
<keyword evidence="5 6" id="KW-0472">Membrane</keyword>
<dbReference type="OrthoDB" id="2017960at2759"/>
<sequence length="118" mass="12605">MDSSGSVTLHWASMESKLHQLTNPAVLYLGLATTALSGWLQALGQERISAERAAIIYALDPVYGAAFAYLVLGETLGTRGIAGALIVFLASLISQGAIRSWLSDIVETRAEREREKAG</sequence>
<comment type="caution">
    <text evidence="8">The sequence shown here is derived from an EMBL/GenBank/DDBJ whole genome shotgun (WGS) entry which is preliminary data.</text>
</comment>
<dbReference type="Proteomes" id="UP000530660">
    <property type="component" value="Unassembled WGS sequence"/>
</dbReference>
<dbReference type="EMBL" id="VWRR01000013">
    <property type="protein sequence ID" value="KAF6001790.1"/>
    <property type="molecule type" value="Genomic_DNA"/>
</dbReference>
<protein>
    <recommendedName>
        <fullName evidence="7">EamA domain-containing protein</fullName>
    </recommendedName>
</protein>
<keyword evidence="3 6" id="KW-0812">Transmembrane</keyword>
<evidence type="ECO:0000259" key="7">
    <source>
        <dbReference type="Pfam" id="PF00892"/>
    </source>
</evidence>
<feature type="transmembrane region" description="Helical" evidence="6">
    <location>
        <begin position="25"/>
        <end position="42"/>
    </location>
</feature>
<evidence type="ECO:0000256" key="5">
    <source>
        <dbReference type="ARBA" id="ARBA00023136"/>
    </source>
</evidence>
<evidence type="ECO:0000256" key="3">
    <source>
        <dbReference type="ARBA" id="ARBA00022692"/>
    </source>
</evidence>
<dbReference type="Pfam" id="PF00892">
    <property type="entry name" value="EamA"/>
    <property type="match status" value="1"/>
</dbReference>
<gene>
    <name evidence="8" type="ORF">F1559_003456</name>
</gene>
<feature type="domain" description="EamA" evidence="7">
    <location>
        <begin position="21"/>
        <end position="93"/>
    </location>
</feature>
<reference evidence="8 9" key="1">
    <citation type="journal article" date="2020" name="J. Phycol.">
        <title>Comparative genome analysis reveals Cyanidiococcus gen. nov., a new extremophilic red algal genus sister to Cyanidioschyzon (Cyanidioschyzonaceae, Rhodophyta).</title>
        <authorList>
            <person name="Liu S.-L."/>
            <person name="Chiang Y.-R."/>
            <person name="Yoon H.S."/>
            <person name="Fu H.-Y."/>
        </authorList>
    </citation>
    <scope>NUCLEOTIDE SEQUENCE [LARGE SCALE GENOMIC DNA]</scope>
    <source>
        <strain evidence="8 9">THAL066</strain>
    </source>
</reference>
<dbReference type="PANTHER" id="PTHR42920">
    <property type="entry name" value="OS03G0707200 PROTEIN-RELATED"/>
    <property type="match status" value="1"/>
</dbReference>
<dbReference type="InterPro" id="IPR037185">
    <property type="entry name" value="EmrE-like"/>
</dbReference>
<evidence type="ECO:0000256" key="6">
    <source>
        <dbReference type="SAM" id="Phobius"/>
    </source>
</evidence>
<proteinExistence type="predicted"/>
<dbReference type="InterPro" id="IPR000620">
    <property type="entry name" value="EamA_dom"/>
</dbReference>
<evidence type="ECO:0000256" key="1">
    <source>
        <dbReference type="ARBA" id="ARBA00004651"/>
    </source>
</evidence>
<dbReference type="AlphaFoldDB" id="A0A7J7IGB5"/>
<keyword evidence="2" id="KW-1003">Cell membrane</keyword>
<evidence type="ECO:0000256" key="4">
    <source>
        <dbReference type="ARBA" id="ARBA00022989"/>
    </source>
</evidence>
<keyword evidence="4 6" id="KW-1133">Transmembrane helix</keyword>
<accession>A0A7J7IGB5</accession>
<dbReference type="PANTHER" id="PTHR42920:SF5">
    <property type="entry name" value="EAMA DOMAIN-CONTAINING PROTEIN"/>
    <property type="match status" value="1"/>
</dbReference>
<evidence type="ECO:0000256" key="2">
    <source>
        <dbReference type="ARBA" id="ARBA00022475"/>
    </source>
</evidence>
<name>A0A7J7IGB5_9RHOD</name>